<feature type="domain" description="Protein kinase" evidence="8">
    <location>
        <begin position="136"/>
        <end position="409"/>
    </location>
</feature>
<dbReference type="InterPro" id="IPR050117">
    <property type="entry name" value="MAPK"/>
</dbReference>
<keyword evidence="2" id="KW-0597">Phosphoprotein</keyword>
<keyword evidence="5" id="KW-0418">Kinase</keyword>
<evidence type="ECO:0000313" key="10">
    <source>
        <dbReference type="Proteomes" id="UP001217089"/>
    </source>
</evidence>
<evidence type="ECO:0000313" key="9">
    <source>
        <dbReference type="EMBL" id="KAJ8304812.1"/>
    </source>
</evidence>
<evidence type="ECO:0000259" key="8">
    <source>
        <dbReference type="PROSITE" id="PS50011"/>
    </source>
</evidence>
<name>A0ABQ9EMK3_TEGGR</name>
<dbReference type="InterPro" id="IPR011009">
    <property type="entry name" value="Kinase-like_dom_sf"/>
</dbReference>
<protein>
    <recommendedName>
        <fullName evidence="8">Protein kinase domain-containing protein</fullName>
    </recommendedName>
</protein>
<keyword evidence="3" id="KW-0808">Transferase</keyword>
<gene>
    <name evidence="9" type="ORF">KUTeg_018395</name>
</gene>
<dbReference type="InterPro" id="IPR000719">
    <property type="entry name" value="Prot_kinase_dom"/>
</dbReference>
<evidence type="ECO:0000256" key="3">
    <source>
        <dbReference type="ARBA" id="ARBA00022679"/>
    </source>
</evidence>
<dbReference type="Pfam" id="PF00069">
    <property type="entry name" value="Pkinase"/>
    <property type="match status" value="1"/>
</dbReference>
<keyword evidence="6" id="KW-0067">ATP-binding</keyword>
<dbReference type="Gene3D" id="3.30.200.20">
    <property type="entry name" value="Phosphorylase Kinase, domain 1"/>
    <property type="match status" value="1"/>
</dbReference>
<proteinExistence type="predicted"/>
<evidence type="ECO:0000256" key="7">
    <source>
        <dbReference type="ARBA" id="ARBA00023306"/>
    </source>
</evidence>
<dbReference type="PRINTS" id="PR01771">
    <property type="entry name" value="ERK3ERK4MAPK"/>
</dbReference>
<dbReference type="SMART" id="SM00220">
    <property type="entry name" value="S_TKc"/>
    <property type="match status" value="1"/>
</dbReference>
<dbReference type="Gene3D" id="1.10.510.10">
    <property type="entry name" value="Transferase(Phosphotransferase) domain 1"/>
    <property type="match status" value="1"/>
</dbReference>
<organism evidence="9 10">
    <name type="scientific">Tegillarca granosa</name>
    <name type="common">Malaysian cockle</name>
    <name type="synonym">Anadara granosa</name>
    <dbReference type="NCBI Taxonomy" id="220873"/>
    <lineage>
        <taxon>Eukaryota</taxon>
        <taxon>Metazoa</taxon>
        <taxon>Spiralia</taxon>
        <taxon>Lophotrochozoa</taxon>
        <taxon>Mollusca</taxon>
        <taxon>Bivalvia</taxon>
        <taxon>Autobranchia</taxon>
        <taxon>Pteriomorphia</taxon>
        <taxon>Arcoida</taxon>
        <taxon>Arcoidea</taxon>
        <taxon>Arcidae</taxon>
        <taxon>Tegillarca</taxon>
    </lineage>
</organism>
<dbReference type="SUPFAM" id="SSF56112">
    <property type="entry name" value="Protein kinase-like (PK-like)"/>
    <property type="match status" value="1"/>
</dbReference>
<dbReference type="Proteomes" id="UP001217089">
    <property type="component" value="Unassembled WGS sequence"/>
</dbReference>
<accession>A0ABQ9EMK3</accession>
<evidence type="ECO:0000256" key="5">
    <source>
        <dbReference type="ARBA" id="ARBA00022777"/>
    </source>
</evidence>
<evidence type="ECO:0000256" key="4">
    <source>
        <dbReference type="ARBA" id="ARBA00022741"/>
    </source>
</evidence>
<dbReference type="PROSITE" id="PS00108">
    <property type="entry name" value="PROTEIN_KINASE_ST"/>
    <property type="match status" value="1"/>
</dbReference>
<sequence length="409" mass="47580">MDYKNIICKVDFKLKEEKKVKDVRKRSCDQRMDTKNYQEQGKVDERLSTGHTEVVCQMSCYKLPRPEKNRILEINVVFCKLPRPETIEYLDIYVVSCICLDSKHWDILIQRIMADRFPSGSKTVQEGGYFQVDPRFIDLRPLGYGGNGVAIDNECEKAVSIKKLNFIDRKGCKYALREIRLMRRLQHENIITIYEILGPNGYRIDRNSNLNTNELRCLYLVQELLDTDLYQLIQNQPFSEEHNKLFLYQLLRGLKYIHSANVVHRDLKPANLLINVEDYVLKITDFGLARVKRGNKQTLLFSGFLTDGVGTCWYRSPELILSPRDYTKAIDMWSVGCIFAEMLIGKPLFPGGNEMDQIGRILDALHFTDNEWNTLTQILPQSVLRNRSKTPKSPLNQKFKDCNPLVRLI</sequence>
<keyword evidence="1" id="KW-0723">Serine/threonine-protein kinase</keyword>
<dbReference type="PANTHER" id="PTHR24055">
    <property type="entry name" value="MITOGEN-ACTIVATED PROTEIN KINASE"/>
    <property type="match status" value="1"/>
</dbReference>
<evidence type="ECO:0000256" key="6">
    <source>
        <dbReference type="ARBA" id="ARBA00022840"/>
    </source>
</evidence>
<dbReference type="InterPro" id="IPR008350">
    <property type="entry name" value="MAPK_ERK3/4"/>
</dbReference>
<dbReference type="PROSITE" id="PS50011">
    <property type="entry name" value="PROTEIN_KINASE_DOM"/>
    <property type="match status" value="1"/>
</dbReference>
<dbReference type="EMBL" id="JARBDR010000903">
    <property type="protein sequence ID" value="KAJ8304812.1"/>
    <property type="molecule type" value="Genomic_DNA"/>
</dbReference>
<keyword evidence="4" id="KW-0547">Nucleotide-binding</keyword>
<evidence type="ECO:0000256" key="1">
    <source>
        <dbReference type="ARBA" id="ARBA00022527"/>
    </source>
</evidence>
<keyword evidence="10" id="KW-1185">Reference proteome</keyword>
<evidence type="ECO:0000256" key="2">
    <source>
        <dbReference type="ARBA" id="ARBA00022553"/>
    </source>
</evidence>
<comment type="caution">
    <text evidence="9">The sequence shown here is derived from an EMBL/GenBank/DDBJ whole genome shotgun (WGS) entry which is preliminary data.</text>
</comment>
<keyword evidence="7" id="KW-0131">Cell cycle</keyword>
<dbReference type="InterPro" id="IPR008271">
    <property type="entry name" value="Ser/Thr_kinase_AS"/>
</dbReference>
<reference evidence="9 10" key="1">
    <citation type="submission" date="2022-12" db="EMBL/GenBank/DDBJ databases">
        <title>Chromosome-level genome of Tegillarca granosa.</title>
        <authorList>
            <person name="Kim J."/>
        </authorList>
    </citation>
    <scope>NUCLEOTIDE SEQUENCE [LARGE SCALE GENOMIC DNA]</scope>
    <source>
        <strain evidence="9">Teg-2019</strain>
        <tissue evidence="9">Adductor muscle</tissue>
    </source>
</reference>